<dbReference type="AlphaFoldDB" id="D3DYC7"/>
<organism evidence="2 3">
    <name type="scientific">Cupriavidus metallidurans (strain ATCC 43123 / DSM 2839 / NBRC 102507 / CH34)</name>
    <name type="common">Ralstonia metallidurans</name>
    <dbReference type="NCBI Taxonomy" id="266264"/>
    <lineage>
        <taxon>Bacteria</taxon>
        <taxon>Pseudomonadati</taxon>
        <taxon>Pseudomonadota</taxon>
        <taxon>Betaproteobacteria</taxon>
        <taxon>Burkholderiales</taxon>
        <taxon>Burkholderiaceae</taxon>
        <taxon>Cupriavidus</taxon>
    </lineage>
</organism>
<keyword evidence="2" id="KW-0614">Plasmid</keyword>
<reference evidence="3" key="1">
    <citation type="journal article" date="2010" name="PLoS ONE">
        <title>The complete genome sequence of Cupriavidus metallidurans strain CH34, a master survivalist in harsh and anthropogenic environments.</title>
        <authorList>
            <person name="Janssen P.J."/>
            <person name="Van Houdt R."/>
            <person name="Moors H."/>
            <person name="Monsieurs P."/>
            <person name="Morin N."/>
            <person name="Michaux A."/>
            <person name="Benotmane M.A."/>
            <person name="Leys N."/>
            <person name="Vallaeys T."/>
            <person name="Lapidus A."/>
            <person name="Monchy S."/>
            <person name="Medigue C."/>
            <person name="Taghavi S."/>
            <person name="McCorkle S."/>
            <person name="Dunn J."/>
            <person name="van der Lelie D."/>
            <person name="Mergeay M."/>
        </authorList>
    </citation>
    <scope>NUCLEOTIDE SEQUENCE [LARGE SCALE GENOMIC DNA]</scope>
    <source>
        <strain evidence="3">ATCC 43123 / DSM 2839 / NBRC 102507 / CH34</strain>
    </source>
</reference>
<accession>D3DYC7</accession>
<gene>
    <name evidence="2" type="ordered locus">Rmet_6717</name>
</gene>
<feature type="region of interest" description="Disordered" evidence="1">
    <location>
        <begin position="48"/>
        <end position="72"/>
    </location>
</feature>
<protein>
    <submittedName>
        <fullName evidence="2">Uncharacterized protein</fullName>
    </submittedName>
</protein>
<evidence type="ECO:0000313" key="3">
    <source>
        <dbReference type="Proteomes" id="UP000002429"/>
    </source>
</evidence>
<evidence type="ECO:0000313" key="2">
    <source>
        <dbReference type="EMBL" id="ADC45297.1"/>
    </source>
</evidence>
<dbReference type="KEGG" id="rme:Rmet_6717"/>
<dbReference type="EMBL" id="CP000353">
    <property type="protein sequence ID" value="ADC45297.1"/>
    <property type="molecule type" value="Genomic_DNA"/>
</dbReference>
<geneLocation type="plasmid" evidence="2 3">
    <name>megaplasmid</name>
</geneLocation>
<keyword evidence="3" id="KW-1185">Reference proteome</keyword>
<evidence type="ECO:0000256" key="1">
    <source>
        <dbReference type="SAM" id="MobiDB-lite"/>
    </source>
</evidence>
<dbReference type="HOGENOM" id="CLU_2719423_0_0_4"/>
<sequence>MSSGAPFYRTGVIIAIDVTIAQGLPIRIIPPYPPFPLCLSRRDLAFGDSDSNAESRGSPMRRMQRKQPYLRA</sequence>
<proteinExistence type="predicted"/>
<dbReference type="Proteomes" id="UP000002429">
    <property type="component" value="Plasmid megaplasmid"/>
</dbReference>
<name>D3DYC7_CUPMC</name>